<dbReference type="Proteomes" id="UP000018467">
    <property type="component" value="Unassembled WGS sequence"/>
</dbReference>
<dbReference type="AlphaFoldDB" id="A0A3B1IFR1"/>
<dbReference type="Ensembl" id="ENSAMXT00000046359.1">
    <property type="protein sequence ID" value="ENSAMXP00000028793.1"/>
    <property type="gene ID" value="ENSAMXG00000031893.1"/>
</dbReference>
<reference evidence="1" key="3">
    <citation type="submission" date="2025-08" db="UniProtKB">
        <authorList>
            <consortium name="Ensembl"/>
        </authorList>
    </citation>
    <scope>IDENTIFICATION</scope>
</reference>
<name>A0A3B1IFR1_ASTMX</name>
<reference evidence="1" key="4">
    <citation type="submission" date="2025-09" db="UniProtKB">
        <authorList>
            <consortium name="Ensembl"/>
        </authorList>
    </citation>
    <scope>IDENTIFICATION</scope>
</reference>
<dbReference type="InParanoid" id="A0A3B1IFR1"/>
<reference evidence="2" key="2">
    <citation type="journal article" date="2014" name="Nat. Commun.">
        <title>The cavefish genome reveals candidate genes for eye loss.</title>
        <authorList>
            <person name="McGaugh S.E."/>
            <person name="Gross J.B."/>
            <person name="Aken B."/>
            <person name="Blin M."/>
            <person name="Borowsky R."/>
            <person name="Chalopin D."/>
            <person name="Hinaux H."/>
            <person name="Jeffery W.R."/>
            <person name="Keene A."/>
            <person name="Ma L."/>
            <person name="Minx P."/>
            <person name="Murphy D."/>
            <person name="O'Quin K.E."/>
            <person name="Retaux S."/>
            <person name="Rohner N."/>
            <person name="Searle S.M."/>
            <person name="Stahl B.A."/>
            <person name="Tabin C."/>
            <person name="Volff J.N."/>
            <person name="Yoshizawa M."/>
            <person name="Warren W.C."/>
        </authorList>
    </citation>
    <scope>NUCLEOTIDE SEQUENCE [LARGE SCALE GENOMIC DNA]</scope>
    <source>
        <strain evidence="2">female</strain>
    </source>
</reference>
<evidence type="ECO:0000313" key="2">
    <source>
        <dbReference type="Proteomes" id="UP000018467"/>
    </source>
</evidence>
<keyword evidence="2" id="KW-1185">Reference proteome</keyword>
<sequence>MQPYLPFSFLSRETNFLGGITPTFFFCSLCASAGPCRPILFPGRAGRSTEPAAPSYNSRCCQTEKAEDSGERSSMHVECKLLPNGSAARATLPANQSVHREAGRLKYGWVIKPKQCHSLCPTATHAMHFLRLGFFRTNSEKRSSRLFQKYHK</sequence>
<protein>
    <submittedName>
        <fullName evidence="1">Uncharacterized protein</fullName>
    </submittedName>
</protein>
<proteinExistence type="predicted"/>
<accession>A0A3B1IFR1</accession>
<evidence type="ECO:0000313" key="1">
    <source>
        <dbReference type="Ensembl" id="ENSAMXP00000028793.1"/>
    </source>
</evidence>
<reference evidence="2" key="1">
    <citation type="submission" date="2013-03" db="EMBL/GenBank/DDBJ databases">
        <authorList>
            <person name="Jeffery W."/>
            <person name="Warren W."/>
            <person name="Wilson R.K."/>
        </authorList>
    </citation>
    <scope>NUCLEOTIDE SEQUENCE</scope>
    <source>
        <strain evidence="2">female</strain>
    </source>
</reference>
<organism evidence="1 2">
    <name type="scientific">Astyanax mexicanus</name>
    <name type="common">Blind cave fish</name>
    <name type="synonym">Astyanax fasciatus mexicanus</name>
    <dbReference type="NCBI Taxonomy" id="7994"/>
    <lineage>
        <taxon>Eukaryota</taxon>
        <taxon>Metazoa</taxon>
        <taxon>Chordata</taxon>
        <taxon>Craniata</taxon>
        <taxon>Vertebrata</taxon>
        <taxon>Euteleostomi</taxon>
        <taxon>Actinopterygii</taxon>
        <taxon>Neopterygii</taxon>
        <taxon>Teleostei</taxon>
        <taxon>Ostariophysi</taxon>
        <taxon>Characiformes</taxon>
        <taxon>Characoidei</taxon>
        <taxon>Acestrorhamphidae</taxon>
        <taxon>Acestrorhamphinae</taxon>
        <taxon>Astyanax</taxon>
    </lineage>
</organism>